<dbReference type="InterPro" id="IPR021416">
    <property type="entry name" value="DUF3048_N"/>
</dbReference>
<evidence type="ECO:0008006" key="6">
    <source>
        <dbReference type="Google" id="ProtNLM"/>
    </source>
</evidence>
<feature type="domain" description="DUF3048" evidence="2">
    <location>
        <begin position="81"/>
        <end position="219"/>
    </location>
</feature>
<evidence type="ECO:0000313" key="5">
    <source>
        <dbReference type="Proteomes" id="UP000183255"/>
    </source>
</evidence>
<sequence length="370" mass="41815">MISELGDARMIKTVIILCILSLSFGLFSCKKEEAPEVPIETPVETPAEEEPVEEPVETPEEEPAETLAHHYGEVVPRLSPLTGLPYEGDGKVIMVQMENTKAARPHSGLSEAGIIYEMEVESTITRLTAFFHGSYPQKAGPVRSARKQHMFLWSEWNYLYIYYGGSKNLEGQDIDTWRKDLGITAKRLDGTITSVGFSRSTDRVAPHNAYTDLEVVMAEAYDFEPKDRTLAYLDKEVEGGQPASKVSLSYRADNKITYDFRGEEGVYYRSINGEPMMDKENNTQISVKNIIVQHVEHYHVKDTVYTNMEMIGTGAAEYFIGGSMKKGTWVRENESSMTKYYDEEGKEMAFQPGKTFIQIMRPESEVIFEG</sequence>
<dbReference type="SUPFAM" id="SSF159774">
    <property type="entry name" value="YerB-like"/>
    <property type="match status" value="1"/>
</dbReference>
<evidence type="ECO:0000256" key="1">
    <source>
        <dbReference type="SAM" id="MobiDB-lite"/>
    </source>
</evidence>
<feature type="compositionally biased region" description="Acidic residues" evidence="1">
    <location>
        <begin position="46"/>
        <end position="60"/>
    </location>
</feature>
<proteinExistence type="predicted"/>
<accession>A0A1G8S265</accession>
<protein>
    <recommendedName>
        <fullName evidence="6">DUF3048 domain-containing protein</fullName>
    </recommendedName>
</protein>
<feature type="domain" description="DUF3048" evidence="3">
    <location>
        <begin position="247"/>
        <end position="357"/>
    </location>
</feature>
<gene>
    <name evidence="4" type="ORF">SAMN05421804_11031</name>
</gene>
<dbReference type="InterPro" id="IPR023158">
    <property type="entry name" value="YerB-like_sf"/>
</dbReference>
<evidence type="ECO:0000259" key="3">
    <source>
        <dbReference type="Pfam" id="PF17479"/>
    </source>
</evidence>
<evidence type="ECO:0000259" key="2">
    <source>
        <dbReference type="Pfam" id="PF11258"/>
    </source>
</evidence>
<dbReference type="Proteomes" id="UP000183255">
    <property type="component" value="Unassembled WGS sequence"/>
</dbReference>
<dbReference type="AlphaFoldDB" id="A0A1G8S265"/>
<evidence type="ECO:0000313" key="4">
    <source>
        <dbReference type="EMBL" id="SDJ22865.1"/>
    </source>
</evidence>
<reference evidence="4 5" key="1">
    <citation type="submission" date="2016-10" db="EMBL/GenBank/DDBJ databases">
        <authorList>
            <person name="de Groot N.N."/>
        </authorList>
    </citation>
    <scope>NUCLEOTIDE SEQUENCE [LARGE SCALE GENOMIC DNA]</scope>
    <source>
        <strain evidence="4 5">CGMCC 1.5058</strain>
    </source>
</reference>
<dbReference type="InterPro" id="IPR035328">
    <property type="entry name" value="DUF3048_C"/>
</dbReference>
<dbReference type="Pfam" id="PF17479">
    <property type="entry name" value="DUF3048_C"/>
    <property type="match status" value="1"/>
</dbReference>
<organism evidence="4 5">
    <name type="scientific">Proteiniclasticum ruminis</name>
    <dbReference type="NCBI Taxonomy" id="398199"/>
    <lineage>
        <taxon>Bacteria</taxon>
        <taxon>Bacillati</taxon>
        <taxon>Bacillota</taxon>
        <taxon>Clostridia</taxon>
        <taxon>Eubacteriales</taxon>
        <taxon>Clostridiaceae</taxon>
        <taxon>Proteiniclasticum</taxon>
    </lineage>
</organism>
<feature type="region of interest" description="Disordered" evidence="1">
    <location>
        <begin position="37"/>
        <end position="60"/>
    </location>
</feature>
<dbReference type="Gene3D" id="3.50.90.10">
    <property type="entry name" value="YerB-like"/>
    <property type="match status" value="1"/>
</dbReference>
<dbReference type="Pfam" id="PF11258">
    <property type="entry name" value="DUF3048"/>
    <property type="match status" value="1"/>
</dbReference>
<name>A0A1G8S265_9CLOT</name>
<dbReference type="EMBL" id="FNDZ01000010">
    <property type="protein sequence ID" value="SDJ22865.1"/>
    <property type="molecule type" value="Genomic_DNA"/>
</dbReference>